<dbReference type="PANTHER" id="PTHR42781:SF4">
    <property type="entry name" value="SPERMIDINE_PUTRESCINE IMPORT ATP-BINDING PROTEIN POTA"/>
    <property type="match status" value="1"/>
</dbReference>
<evidence type="ECO:0000256" key="5">
    <source>
        <dbReference type="ARBA" id="ARBA00038781"/>
    </source>
</evidence>
<comment type="subunit">
    <text evidence="5">The complex is composed of two ATP-binding proteins (WtpC), two transmembrane proteins (WtpB) and a solute-binding protein (WtpA).</text>
</comment>
<feature type="domain" description="ABC transporter" evidence="9">
    <location>
        <begin position="16"/>
        <end position="257"/>
    </location>
</feature>
<dbReference type="InterPro" id="IPR003439">
    <property type="entry name" value="ABC_transporter-like_ATP-bd"/>
</dbReference>
<keyword evidence="3 10" id="KW-0067">ATP-binding</keyword>
<evidence type="ECO:0000256" key="8">
    <source>
        <dbReference type="ARBA" id="ARBA00047936"/>
    </source>
</evidence>
<comment type="similarity">
    <text evidence="4">Belongs to the ABC transporter superfamily. Sulfate/tungstate importer (TC 3.A.1.6) family.</text>
</comment>
<dbReference type="Gene3D" id="3.40.50.300">
    <property type="entry name" value="P-loop containing nucleotide triphosphate hydrolases"/>
    <property type="match status" value="1"/>
</dbReference>
<keyword evidence="1" id="KW-0813">Transport</keyword>
<evidence type="ECO:0000259" key="9">
    <source>
        <dbReference type="PROSITE" id="PS50893"/>
    </source>
</evidence>
<dbReference type="InterPro" id="IPR050093">
    <property type="entry name" value="ABC_SmlMolc_Importer"/>
</dbReference>
<evidence type="ECO:0000256" key="1">
    <source>
        <dbReference type="ARBA" id="ARBA00022448"/>
    </source>
</evidence>
<sequence>MDKIIAEGEVNRNPIIKLIDVEIGYDYNQPLVKIPDLEIFPGEIVAIAGPSGVGKTTLLRTIAGLVRPISGMLEVCGATHPSKPVRGSLGYVPQRLGLVRHTSVIHNVMIGANAGHNKSLRSILTSEEPKFSSIWSKITSKDAKKHALSAIESMGLTEKLNEPIRKLSGGQQRRVATARTLAQQPSLIMADEFLSELDEETMKMVLNEVTEYIRNSDAALLVVEHDISRAKSMADRLLVIDDGRVNPFISEVTAIEVKI</sequence>
<dbReference type="InterPro" id="IPR003593">
    <property type="entry name" value="AAA+_ATPase"/>
</dbReference>
<comment type="catalytic activity">
    <reaction evidence="8">
        <text>tungstate(in) + ATP + H2O = tungstate(out) + ADP + phosphate + H(+)</text>
        <dbReference type="Rhea" id="RHEA:35027"/>
        <dbReference type="ChEBI" id="CHEBI:15377"/>
        <dbReference type="ChEBI" id="CHEBI:15378"/>
        <dbReference type="ChEBI" id="CHEBI:30616"/>
        <dbReference type="ChEBI" id="CHEBI:43474"/>
        <dbReference type="ChEBI" id="CHEBI:46502"/>
        <dbReference type="ChEBI" id="CHEBI:456216"/>
        <dbReference type="EC" id="7.3.2.6"/>
    </reaction>
</comment>
<dbReference type="GO" id="GO:0016887">
    <property type="term" value="F:ATP hydrolysis activity"/>
    <property type="evidence" value="ECO:0007669"/>
    <property type="project" value="InterPro"/>
</dbReference>
<evidence type="ECO:0000256" key="6">
    <source>
        <dbReference type="ARBA" id="ARBA00039025"/>
    </source>
</evidence>
<proteinExistence type="inferred from homology"/>
<evidence type="ECO:0000256" key="4">
    <source>
        <dbReference type="ARBA" id="ARBA00038307"/>
    </source>
</evidence>
<reference evidence="10" key="1">
    <citation type="submission" date="2014-11" db="EMBL/GenBank/DDBJ databases">
        <authorList>
            <person name="Zhu J."/>
            <person name="Qi W."/>
            <person name="Song R."/>
        </authorList>
    </citation>
    <scope>NUCLEOTIDE SEQUENCE</scope>
</reference>
<keyword evidence="2" id="KW-0547">Nucleotide-binding</keyword>
<evidence type="ECO:0000256" key="2">
    <source>
        <dbReference type="ARBA" id="ARBA00022741"/>
    </source>
</evidence>
<dbReference type="AlphaFoldDB" id="A0A1B1TAS9"/>
<dbReference type="PANTHER" id="PTHR42781">
    <property type="entry name" value="SPERMIDINE/PUTRESCINE IMPORT ATP-BINDING PROTEIN POTA"/>
    <property type="match status" value="1"/>
</dbReference>
<evidence type="ECO:0000256" key="3">
    <source>
        <dbReference type="ARBA" id="ARBA00022840"/>
    </source>
</evidence>
<dbReference type="Pfam" id="PF00005">
    <property type="entry name" value="ABC_tran"/>
    <property type="match status" value="1"/>
</dbReference>
<organism evidence="10">
    <name type="scientific">uncultured Poseidoniia archaeon</name>
    <dbReference type="NCBI Taxonomy" id="1697135"/>
    <lineage>
        <taxon>Archaea</taxon>
        <taxon>Methanobacteriati</taxon>
        <taxon>Thermoplasmatota</taxon>
        <taxon>Candidatus Poseidoniia</taxon>
        <taxon>environmental samples</taxon>
    </lineage>
</organism>
<dbReference type="InterPro" id="IPR027417">
    <property type="entry name" value="P-loop_NTPase"/>
</dbReference>
<dbReference type="EMBL" id="KP211828">
    <property type="protein sequence ID" value="ANV79401.1"/>
    <property type="molecule type" value="Genomic_DNA"/>
</dbReference>
<accession>A0A1B1TAS9</accession>
<dbReference type="EC" id="7.3.2.6" evidence="6"/>
<dbReference type="PROSITE" id="PS50893">
    <property type="entry name" value="ABC_TRANSPORTER_2"/>
    <property type="match status" value="1"/>
</dbReference>
<evidence type="ECO:0000256" key="7">
    <source>
        <dbReference type="ARBA" id="ARBA00041133"/>
    </source>
</evidence>
<reference evidence="10" key="2">
    <citation type="journal article" date="2015" name="ISME J.">
        <title>A new class of marine Euryarchaeota group II from the Mediterranean deep chlorophyll maximum.</title>
        <authorList>
            <person name="Martin-Cuadrado A.B."/>
            <person name="Garcia-Heredia I."/>
            <person name="Molto A.G."/>
            <person name="Lopez-Ubeda R."/>
            <person name="Kimes N."/>
            <person name="Lopez-Garcia P."/>
            <person name="Moreira D."/>
            <person name="Rodriguez-Valera F."/>
        </authorList>
    </citation>
    <scope>NUCLEOTIDE SEQUENCE</scope>
</reference>
<protein>
    <recommendedName>
        <fullName evidence="7">Molybdate/tungstate import ATP-binding protein WtpC</fullName>
        <ecNumber evidence="6">7.3.2.6</ecNumber>
    </recommendedName>
</protein>
<dbReference type="GO" id="GO:0005524">
    <property type="term" value="F:ATP binding"/>
    <property type="evidence" value="ECO:0007669"/>
    <property type="project" value="UniProtKB-KW"/>
</dbReference>
<evidence type="ECO:0000313" key="10">
    <source>
        <dbReference type="EMBL" id="ANV79401.1"/>
    </source>
</evidence>
<dbReference type="SUPFAM" id="SSF52540">
    <property type="entry name" value="P-loop containing nucleoside triphosphate hydrolases"/>
    <property type="match status" value="1"/>
</dbReference>
<dbReference type="SMART" id="SM00382">
    <property type="entry name" value="AAA"/>
    <property type="match status" value="1"/>
</dbReference>
<dbReference type="GO" id="GO:1901238">
    <property type="term" value="F:ABC-type tungstate transporter activity"/>
    <property type="evidence" value="ECO:0007669"/>
    <property type="project" value="UniProtKB-EC"/>
</dbReference>
<name>A0A1B1TAS9_9ARCH</name>